<feature type="domain" description="Major facilitator superfamily (MFS) profile" evidence="10">
    <location>
        <begin position="54"/>
        <end position="487"/>
    </location>
</feature>
<keyword evidence="5 9" id="KW-1133">Transmembrane helix</keyword>
<evidence type="ECO:0000256" key="8">
    <source>
        <dbReference type="SAM" id="MobiDB-lite"/>
    </source>
</evidence>
<feature type="transmembrane region" description="Helical" evidence="9">
    <location>
        <begin position="426"/>
        <end position="451"/>
    </location>
</feature>
<evidence type="ECO:0000256" key="2">
    <source>
        <dbReference type="ARBA" id="ARBA00022448"/>
    </source>
</evidence>
<comment type="caution">
    <text evidence="11">The sequence shown here is derived from an EMBL/GenBank/DDBJ whole genome shotgun (WGS) entry which is preliminary data.</text>
</comment>
<dbReference type="Pfam" id="PF07690">
    <property type="entry name" value="MFS_1"/>
    <property type="match status" value="1"/>
</dbReference>
<comment type="similarity">
    <text evidence="7">Belongs to the major facilitator superfamily. DHA1 family. Polyamines/proton antiporter (TC 2.A.1.2.16) subfamily.</text>
</comment>
<feature type="transmembrane region" description="Helical" evidence="9">
    <location>
        <begin position="463"/>
        <end position="485"/>
    </location>
</feature>
<dbReference type="CDD" id="cd17323">
    <property type="entry name" value="MFS_Tpo1_MDR_like"/>
    <property type="match status" value="1"/>
</dbReference>
<dbReference type="SUPFAM" id="SSF103473">
    <property type="entry name" value="MFS general substrate transporter"/>
    <property type="match status" value="1"/>
</dbReference>
<dbReference type="InterPro" id="IPR020846">
    <property type="entry name" value="MFS_dom"/>
</dbReference>
<feature type="transmembrane region" description="Helical" evidence="9">
    <location>
        <begin position="213"/>
        <end position="234"/>
    </location>
</feature>
<reference evidence="11" key="1">
    <citation type="journal article" date="2021" name="IMA Fungus">
        <title>Genomic characterization of three marine fungi, including Emericellopsis atlantica sp. nov. with signatures of a generalist lifestyle and marine biomass degradation.</title>
        <authorList>
            <person name="Hagestad O.C."/>
            <person name="Hou L."/>
            <person name="Andersen J.H."/>
            <person name="Hansen E.H."/>
            <person name="Altermark B."/>
            <person name="Li C."/>
            <person name="Kuhnert E."/>
            <person name="Cox R.J."/>
            <person name="Crous P.W."/>
            <person name="Spatafora J.W."/>
            <person name="Lail K."/>
            <person name="Amirebrahimi M."/>
            <person name="Lipzen A."/>
            <person name="Pangilinan J."/>
            <person name="Andreopoulos W."/>
            <person name="Hayes R.D."/>
            <person name="Ng V."/>
            <person name="Grigoriev I.V."/>
            <person name="Jackson S.A."/>
            <person name="Sutton T.D.S."/>
            <person name="Dobson A.D.W."/>
            <person name="Rama T."/>
        </authorList>
    </citation>
    <scope>NUCLEOTIDE SEQUENCE</scope>
    <source>
        <strain evidence="11">TRa3180A</strain>
    </source>
</reference>
<dbReference type="FunFam" id="1.20.1250.20:FF:000011">
    <property type="entry name" value="MFS multidrug transporter, putative"/>
    <property type="match status" value="1"/>
</dbReference>
<evidence type="ECO:0000256" key="4">
    <source>
        <dbReference type="ARBA" id="ARBA00022692"/>
    </source>
</evidence>
<feature type="transmembrane region" description="Helical" evidence="9">
    <location>
        <begin position="368"/>
        <end position="388"/>
    </location>
</feature>
<dbReference type="Proteomes" id="UP000887226">
    <property type="component" value="Unassembled WGS sequence"/>
</dbReference>
<organism evidence="11 12">
    <name type="scientific">Calycina marina</name>
    <dbReference type="NCBI Taxonomy" id="1763456"/>
    <lineage>
        <taxon>Eukaryota</taxon>
        <taxon>Fungi</taxon>
        <taxon>Dikarya</taxon>
        <taxon>Ascomycota</taxon>
        <taxon>Pezizomycotina</taxon>
        <taxon>Leotiomycetes</taxon>
        <taxon>Helotiales</taxon>
        <taxon>Pezizellaceae</taxon>
        <taxon>Calycina</taxon>
    </lineage>
</organism>
<dbReference type="EMBL" id="MU254279">
    <property type="protein sequence ID" value="KAG9241059.1"/>
    <property type="molecule type" value="Genomic_DNA"/>
</dbReference>
<evidence type="ECO:0000256" key="1">
    <source>
        <dbReference type="ARBA" id="ARBA00004651"/>
    </source>
</evidence>
<feature type="transmembrane region" description="Helical" evidence="9">
    <location>
        <begin position="330"/>
        <end position="347"/>
    </location>
</feature>
<dbReference type="GO" id="GO:0022857">
    <property type="term" value="F:transmembrane transporter activity"/>
    <property type="evidence" value="ECO:0007669"/>
    <property type="project" value="InterPro"/>
</dbReference>
<gene>
    <name evidence="11" type="ORF">BJ878DRAFT_522628</name>
</gene>
<evidence type="ECO:0000313" key="12">
    <source>
        <dbReference type="Proteomes" id="UP000887226"/>
    </source>
</evidence>
<feature type="compositionally biased region" description="Polar residues" evidence="8">
    <location>
        <begin position="522"/>
        <end position="534"/>
    </location>
</feature>
<dbReference type="InterPro" id="IPR011701">
    <property type="entry name" value="MFS"/>
</dbReference>
<sequence>MNALQKIERILSRPVAKPYRSKHIGNGEPYLNADGNVDFYPGDVENPLNWSKARRWYLTMVSVLLVCNATFASSSPSGSLGGPNGIAVEFGVSAEVAGLVVTLFLLGYCFGPLFWAPLSEFYGRRWISYISFTGYIAFNFLCAWAPNFAALLIGRFLTGTFASAPLSNAPGVMVDIWPALERGNAMALFSMMTFVGPAIGPVISGFLELKKNWHWSFYVLIWLGAATALLLLTIPETYPPQVLLNKAKRIRAKKIPGFENVKAPIETSGKTLTSIFKVALSRPWIILFDTISLLIAIYVAFVYALVYMLFTIYPIVFQQQRGWNAGVGELPLISVAVGAMIGGAVIFKNTAIDRNKIKAGHVCVPEDRLILGMIGGVMFPICLFWFSWTGEYNSVPWIVICIAGTLLSTSIQLIFVAFINYLTDTYLIYAASAMAANTVARSAAGAAAPLFTQKMFDALGVGGGGSLIGGIAVLLAPIPFVFYNYGAPIRKRSKFAPTPDKKGPQEEREAEEGEDLDRTAGRSASTRGSSTVASSIHRGVRNADVKSEGKNKIRLSTEDEEVRRPHGDESERDMEKGIFAPV</sequence>
<evidence type="ECO:0000256" key="9">
    <source>
        <dbReference type="SAM" id="Phobius"/>
    </source>
</evidence>
<feature type="transmembrane region" description="Helical" evidence="9">
    <location>
        <begin position="127"/>
        <end position="146"/>
    </location>
</feature>
<comment type="subcellular location">
    <subcellularLocation>
        <location evidence="1">Cell membrane</location>
        <topology evidence="1">Multi-pass membrane protein</topology>
    </subcellularLocation>
</comment>
<evidence type="ECO:0000256" key="7">
    <source>
        <dbReference type="ARBA" id="ARBA00038459"/>
    </source>
</evidence>
<keyword evidence="4 9" id="KW-0812">Transmembrane</keyword>
<proteinExistence type="inferred from homology"/>
<dbReference type="PANTHER" id="PTHR23502:SF186">
    <property type="entry name" value="MAJOR FACILITATOR SUPERFAMILY (MFS) PROFILE DOMAIN-CONTAINING PROTEIN"/>
    <property type="match status" value="1"/>
</dbReference>
<feature type="transmembrane region" description="Helical" evidence="9">
    <location>
        <begin position="96"/>
        <end position="115"/>
    </location>
</feature>
<dbReference type="Gene3D" id="1.20.1250.20">
    <property type="entry name" value="MFS general substrate transporter like domains"/>
    <property type="match status" value="1"/>
</dbReference>
<keyword evidence="12" id="KW-1185">Reference proteome</keyword>
<name>A0A9P7YWE9_9HELO</name>
<protein>
    <submittedName>
        <fullName evidence="11">Major facilitator superfamily domain-containing protein</fullName>
    </submittedName>
</protein>
<dbReference type="AlphaFoldDB" id="A0A9P7YWE9"/>
<keyword evidence="3" id="KW-1003">Cell membrane</keyword>
<keyword evidence="2" id="KW-0813">Transport</keyword>
<accession>A0A9P7YWE9</accession>
<feature type="transmembrane region" description="Helical" evidence="9">
    <location>
        <begin position="284"/>
        <end position="310"/>
    </location>
</feature>
<evidence type="ECO:0000256" key="6">
    <source>
        <dbReference type="ARBA" id="ARBA00023136"/>
    </source>
</evidence>
<dbReference type="PANTHER" id="PTHR23502">
    <property type="entry name" value="MAJOR FACILITATOR SUPERFAMILY"/>
    <property type="match status" value="1"/>
</dbReference>
<feature type="region of interest" description="Disordered" evidence="8">
    <location>
        <begin position="494"/>
        <end position="582"/>
    </location>
</feature>
<dbReference type="GO" id="GO:0005886">
    <property type="term" value="C:plasma membrane"/>
    <property type="evidence" value="ECO:0007669"/>
    <property type="project" value="UniProtKB-SubCell"/>
</dbReference>
<dbReference type="OrthoDB" id="6770063at2759"/>
<evidence type="ECO:0000313" key="11">
    <source>
        <dbReference type="EMBL" id="KAG9241059.1"/>
    </source>
</evidence>
<dbReference type="InterPro" id="IPR036259">
    <property type="entry name" value="MFS_trans_sf"/>
</dbReference>
<evidence type="ECO:0000256" key="3">
    <source>
        <dbReference type="ARBA" id="ARBA00022475"/>
    </source>
</evidence>
<evidence type="ECO:0000256" key="5">
    <source>
        <dbReference type="ARBA" id="ARBA00022989"/>
    </source>
</evidence>
<feature type="compositionally biased region" description="Basic and acidic residues" evidence="8">
    <location>
        <begin position="541"/>
        <end position="576"/>
    </location>
</feature>
<feature type="transmembrane region" description="Helical" evidence="9">
    <location>
        <begin position="186"/>
        <end position="207"/>
    </location>
</feature>
<keyword evidence="6 9" id="KW-0472">Membrane</keyword>
<evidence type="ECO:0000259" key="10">
    <source>
        <dbReference type="PROSITE" id="PS50850"/>
    </source>
</evidence>
<dbReference type="PROSITE" id="PS50850">
    <property type="entry name" value="MFS"/>
    <property type="match status" value="1"/>
</dbReference>
<feature type="transmembrane region" description="Helical" evidence="9">
    <location>
        <begin position="394"/>
        <end position="419"/>
    </location>
</feature>
<feature type="transmembrane region" description="Helical" evidence="9">
    <location>
        <begin position="56"/>
        <end position="76"/>
    </location>
</feature>